<reference evidence="3 4" key="1">
    <citation type="submission" date="2021-08" db="EMBL/GenBank/DDBJ databases">
        <title>Massilia sp. R798.</title>
        <authorList>
            <person name="Baek J.H."/>
            <person name="Jung H.S."/>
            <person name="Kim K.R."/>
            <person name="Jeon C.O."/>
        </authorList>
    </citation>
    <scope>NUCLEOTIDE SEQUENCE [LARGE SCALE GENOMIC DNA]</scope>
    <source>
        <strain evidence="3 4">R798</strain>
    </source>
</reference>
<organism evidence="3 4">
    <name type="scientific">Massilia soli</name>
    <dbReference type="NCBI Taxonomy" id="2792854"/>
    <lineage>
        <taxon>Bacteria</taxon>
        <taxon>Pseudomonadati</taxon>
        <taxon>Pseudomonadota</taxon>
        <taxon>Betaproteobacteria</taxon>
        <taxon>Burkholderiales</taxon>
        <taxon>Oxalobacteraceae</taxon>
        <taxon>Telluria group</taxon>
        <taxon>Massilia</taxon>
    </lineage>
</organism>
<keyword evidence="4" id="KW-1185">Reference proteome</keyword>
<feature type="transmembrane region" description="Helical" evidence="1">
    <location>
        <begin position="12"/>
        <end position="28"/>
    </location>
</feature>
<name>A0ABS7SMC7_9BURK</name>
<feature type="domain" description="LiaF transmembrane" evidence="2">
    <location>
        <begin position="14"/>
        <end position="108"/>
    </location>
</feature>
<keyword evidence="1" id="KW-0812">Transmembrane</keyword>
<feature type="transmembrane region" description="Helical" evidence="1">
    <location>
        <begin position="68"/>
        <end position="87"/>
    </location>
</feature>
<feature type="transmembrane region" description="Helical" evidence="1">
    <location>
        <begin position="40"/>
        <end position="56"/>
    </location>
</feature>
<dbReference type="InterPro" id="IPR054331">
    <property type="entry name" value="LiaF_TM"/>
</dbReference>
<dbReference type="EMBL" id="JAFBIL020000003">
    <property type="protein sequence ID" value="MBZ2207328.1"/>
    <property type="molecule type" value="Genomic_DNA"/>
</dbReference>
<gene>
    <name evidence="3" type="ORF">I4X03_008645</name>
</gene>
<comment type="caution">
    <text evidence="3">The sequence shown here is derived from an EMBL/GenBank/DDBJ whole genome shotgun (WGS) entry which is preliminary data.</text>
</comment>
<evidence type="ECO:0000313" key="3">
    <source>
        <dbReference type="EMBL" id="MBZ2207328.1"/>
    </source>
</evidence>
<feature type="transmembrane region" description="Helical" evidence="1">
    <location>
        <begin position="93"/>
        <end position="110"/>
    </location>
</feature>
<proteinExistence type="predicted"/>
<keyword evidence="1" id="KW-0472">Membrane</keyword>
<accession>A0ABS7SMC7</accession>
<dbReference type="Proteomes" id="UP000809349">
    <property type="component" value="Unassembled WGS sequence"/>
</dbReference>
<sequence>MNTEKSYEWRRQLMWGLVLIGLGVAFFLDRMDLFDIDSVWHYWPLILVVVGINKMIGYPTAKHFSNGLWLLFLGFWLFATFENMFGLTWRNSWPILIILWGVTLVVEPFVQQRFPSTREPRDEK</sequence>
<protein>
    <submittedName>
        <fullName evidence="3">DUF5668 domain-containing protein</fullName>
    </submittedName>
</protein>
<evidence type="ECO:0000313" key="4">
    <source>
        <dbReference type="Proteomes" id="UP000809349"/>
    </source>
</evidence>
<dbReference type="Pfam" id="PF22570">
    <property type="entry name" value="LiaF-TM"/>
    <property type="match status" value="1"/>
</dbReference>
<evidence type="ECO:0000256" key="1">
    <source>
        <dbReference type="SAM" id="Phobius"/>
    </source>
</evidence>
<evidence type="ECO:0000259" key="2">
    <source>
        <dbReference type="Pfam" id="PF22570"/>
    </source>
</evidence>
<keyword evidence="1" id="KW-1133">Transmembrane helix</keyword>